<dbReference type="KEGG" id="puo:RZN69_07215"/>
<dbReference type="RefSeq" id="WP_317835409.1">
    <property type="nucleotide sequence ID" value="NZ_CP136920.1"/>
</dbReference>
<dbReference type="EMBL" id="CP136920">
    <property type="protein sequence ID" value="WOO42877.1"/>
    <property type="molecule type" value="Genomic_DNA"/>
</dbReference>
<dbReference type="InterPro" id="IPR007168">
    <property type="entry name" value="Phageshock_PspC_N"/>
</dbReference>
<keyword evidence="4" id="KW-1185">Reference proteome</keyword>
<organism evidence="3 4">
    <name type="scientific">Rubellicoccus peritrichatus</name>
    <dbReference type="NCBI Taxonomy" id="3080537"/>
    <lineage>
        <taxon>Bacteria</taxon>
        <taxon>Pseudomonadati</taxon>
        <taxon>Verrucomicrobiota</taxon>
        <taxon>Opitutia</taxon>
        <taxon>Puniceicoccales</taxon>
        <taxon>Cerasicoccaceae</taxon>
        <taxon>Rubellicoccus</taxon>
    </lineage>
</organism>
<feature type="transmembrane region" description="Helical" evidence="1">
    <location>
        <begin position="40"/>
        <end position="64"/>
    </location>
</feature>
<name>A0AAQ3LE03_9BACT</name>
<keyword evidence="1" id="KW-1133">Transmembrane helix</keyword>
<proteinExistence type="predicted"/>
<keyword evidence="1" id="KW-0472">Membrane</keyword>
<dbReference type="Proteomes" id="UP001304300">
    <property type="component" value="Chromosome"/>
</dbReference>
<dbReference type="Pfam" id="PF04024">
    <property type="entry name" value="PspC"/>
    <property type="match status" value="1"/>
</dbReference>
<dbReference type="AlphaFoldDB" id="A0AAQ3LE03"/>
<keyword evidence="1" id="KW-0812">Transmembrane</keyword>
<evidence type="ECO:0000256" key="1">
    <source>
        <dbReference type="SAM" id="Phobius"/>
    </source>
</evidence>
<gene>
    <name evidence="3" type="ORF">RZN69_07215</name>
</gene>
<accession>A0AAQ3LE03</accession>
<protein>
    <submittedName>
        <fullName evidence="3">PspC domain-containing protein</fullName>
    </submittedName>
</protein>
<evidence type="ECO:0000313" key="4">
    <source>
        <dbReference type="Proteomes" id="UP001304300"/>
    </source>
</evidence>
<feature type="domain" description="Phage shock protein PspC N-terminal" evidence="2">
    <location>
        <begin position="11"/>
        <end position="67"/>
    </location>
</feature>
<reference evidence="3 4" key="1">
    <citation type="submission" date="2023-10" db="EMBL/GenBank/DDBJ databases">
        <title>Rubellicoccus peritrichatus gen. nov., sp. nov., isolated from an algae of coral reef tank.</title>
        <authorList>
            <person name="Luo J."/>
        </authorList>
    </citation>
    <scope>NUCLEOTIDE SEQUENCE [LARGE SCALE GENOMIC DNA]</scope>
    <source>
        <strain evidence="3 4">CR14</strain>
    </source>
</reference>
<evidence type="ECO:0000259" key="2">
    <source>
        <dbReference type="Pfam" id="PF04024"/>
    </source>
</evidence>
<evidence type="ECO:0000313" key="3">
    <source>
        <dbReference type="EMBL" id="WOO42877.1"/>
    </source>
</evidence>
<sequence>MSNSCPQNTQTLYRSRRGWFLGVCRGISEWRGISPGWLRLAFIVFFLISGWLPALLVYVVAALIMKPEPIIPITNDEEREFYASYTASRHQALLRMKRLFDELDRRTRRIETVVTSREYDWNRRMES</sequence>